<gene>
    <name evidence="1" type="ORF">ACH5RR_015843</name>
</gene>
<keyword evidence="2" id="KW-1185">Reference proteome</keyword>
<sequence>MDHQEHMFSNLIDRLRDLPTGYNMLLDLRELKANFIALKNHVSTMNELVESLKKDLLVTKKAVASCAKVKGVDVMATMDMSTTHSFVTRREVKRLKLELKKNRYRIKACSLMANPLDDFDLILGKKFMATNKIFPIPHLYGKMITDERCLTFIAVVSMATALSSSGKGTQSSMISAMQLESGLKHRDLTYWAVLVKIKHDVF</sequence>
<proteinExistence type="predicted"/>
<protein>
    <submittedName>
        <fullName evidence="1">Uncharacterized protein</fullName>
    </submittedName>
</protein>
<reference evidence="1 2" key="1">
    <citation type="submission" date="2024-11" db="EMBL/GenBank/DDBJ databases">
        <title>A near-complete genome assembly of Cinchona calisaya.</title>
        <authorList>
            <person name="Lian D.C."/>
            <person name="Zhao X.W."/>
            <person name="Wei L."/>
        </authorList>
    </citation>
    <scope>NUCLEOTIDE SEQUENCE [LARGE SCALE GENOMIC DNA]</scope>
    <source>
        <tissue evidence="1">Nenye</tissue>
    </source>
</reference>
<accession>A0ABD2ZV69</accession>
<organism evidence="1 2">
    <name type="scientific">Cinchona calisaya</name>
    <dbReference type="NCBI Taxonomy" id="153742"/>
    <lineage>
        <taxon>Eukaryota</taxon>
        <taxon>Viridiplantae</taxon>
        <taxon>Streptophyta</taxon>
        <taxon>Embryophyta</taxon>
        <taxon>Tracheophyta</taxon>
        <taxon>Spermatophyta</taxon>
        <taxon>Magnoliopsida</taxon>
        <taxon>eudicotyledons</taxon>
        <taxon>Gunneridae</taxon>
        <taxon>Pentapetalae</taxon>
        <taxon>asterids</taxon>
        <taxon>lamiids</taxon>
        <taxon>Gentianales</taxon>
        <taxon>Rubiaceae</taxon>
        <taxon>Cinchonoideae</taxon>
        <taxon>Cinchoneae</taxon>
        <taxon>Cinchona</taxon>
    </lineage>
</organism>
<evidence type="ECO:0000313" key="2">
    <source>
        <dbReference type="Proteomes" id="UP001630127"/>
    </source>
</evidence>
<dbReference type="AlphaFoldDB" id="A0ABD2ZV69"/>
<comment type="caution">
    <text evidence="1">The sequence shown here is derived from an EMBL/GenBank/DDBJ whole genome shotgun (WGS) entry which is preliminary data.</text>
</comment>
<name>A0ABD2ZV69_9GENT</name>
<dbReference type="Proteomes" id="UP001630127">
    <property type="component" value="Unassembled WGS sequence"/>
</dbReference>
<dbReference type="EMBL" id="JBJUIK010000007">
    <property type="protein sequence ID" value="KAL3523009.1"/>
    <property type="molecule type" value="Genomic_DNA"/>
</dbReference>
<evidence type="ECO:0000313" key="1">
    <source>
        <dbReference type="EMBL" id="KAL3523009.1"/>
    </source>
</evidence>